<gene>
    <name evidence="1" type="ORF">HXW75_02015</name>
</gene>
<evidence type="ECO:0000313" key="1">
    <source>
        <dbReference type="EMBL" id="MCO8297244.1"/>
    </source>
</evidence>
<evidence type="ECO:0000313" key="2">
    <source>
        <dbReference type="Proteomes" id="UP001057280"/>
    </source>
</evidence>
<proteinExistence type="predicted"/>
<name>A0AB35HLW6_TETHA</name>
<sequence>MRLFVVSIPVDLDSEERKIVSVHASEYEAMVEAYRYKYGTYSEWYIDRLN</sequence>
<dbReference type="RefSeq" id="WP_253209903.1">
    <property type="nucleotide sequence ID" value="NZ_JACACB010000003.1"/>
</dbReference>
<comment type="caution">
    <text evidence="1">The sequence shown here is derived from an EMBL/GenBank/DDBJ whole genome shotgun (WGS) entry which is preliminary data.</text>
</comment>
<dbReference type="Proteomes" id="UP001057280">
    <property type="component" value="Unassembled WGS sequence"/>
</dbReference>
<reference evidence="1" key="1">
    <citation type="submission" date="2020-06" db="EMBL/GenBank/DDBJ databases">
        <authorList>
            <person name="Link T."/>
            <person name="Ehrmann M."/>
        </authorList>
    </citation>
    <scope>NUCLEOTIDE SEQUENCE</scope>
    <source>
        <strain evidence="1">TMW 2.2257</strain>
    </source>
</reference>
<reference evidence="1" key="2">
    <citation type="journal article" date="2021" name="BMC Microbiol.">
        <title>The diversity among the species Tetragenococcus halophilus including new isolates from a lupine seed fermentation.</title>
        <authorList>
            <person name="Link T."/>
            <person name="Vogel R.F."/>
            <person name="Ehrmann M.A."/>
        </authorList>
    </citation>
    <scope>NUCLEOTIDE SEQUENCE</scope>
    <source>
        <strain evidence="1">TMW 2.2257</strain>
    </source>
</reference>
<protein>
    <submittedName>
        <fullName evidence="1">Uncharacterized protein</fullName>
    </submittedName>
</protein>
<dbReference type="AlphaFoldDB" id="A0AB35HLW6"/>
<accession>A0AB35HLW6</accession>
<organism evidence="1 2">
    <name type="scientific">Tetragenococcus halophilus</name>
    <name type="common">Pediococcus halophilus</name>
    <dbReference type="NCBI Taxonomy" id="51669"/>
    <lineage>
        <taxon>Bacteria</taxon>
        <taxon>Bacillati</taxon>
        <taxon>Bacillota</taxon>
        <taxon>Bacilli</taxon>
        <taxon>Lactobacillales</taxon>
        <taxon>Enterococcaceae</taxon>
        <taxon>Tetragenococcus</taxon>
    </lineage>
</organism>
<dbReference type="EMBL" id="JACACB010000003">
    <property type="protein sequence ID" value="MCO8297244.1"/>
    <property type="molecule type" value="Genomic_DNA"/>
</dbReference>